<evidence type="ECO:0000313" key="3">
    <source>
        <dbReference type="EMBL" id="SUU88481.1"/>
    </source>
</evidence>
<dbReference type="PANTHER" id="PTHR43283:SF3">
    <property type="entry name" value="BETA-LACTAMASE FAMILY PROTEIN (AFU_ORTHOLOGUE AFUA_5G07500)"/>
    <property type="match status" value="1"/>
</dbReference>
<feature type="chain" id="PRO_5016565668" evidence="1">
    <location>
        <begin position="31"/>
        <end position="448"/>
    </location>
</feature>
<reference evidence="3 4" key="1">
    <citation type="submission" date="2018-06" db="EMBL/GenBank/DDBJ databases">
        <authorList>
            <consortium name="Pathogen Informatics"/>
            <person name="Doyle S."/>
        </authorList>
    </citation>
    <scope>NUCLEOTIDE SEQUENCE [LARGE SCALE GENOMIC DNA]</scope>
    <source>
        <strain evidence="3 4">NCTC10684</strain>
    </source>
</reference>
<dbReference type="SUPFAM" id="SSF56601">
    <property type="entry name" value="beta-lactamase/transpeptidase-like"/>
    <property type="match status" value="1"/>
</dbReference>
<accession>A0A380WHW0</accession>
<dbReference type="InterPro" id="IPR050789">
    <property type="entry name" value="Diverse_Enzym_Activities"/>
</dbReference>
<keyword evidence="3" id="KW-0378">Hydrolase</keyword>
<feature type="domain" description="Beta-lactamase-related" evidence="2">
    <location>
        <begin position="64"/>
        <end position="430"/>
    </location>
</feature>
<dbReference type="EMBL" id="UFSM01000001">
    <property type="protein sequence ID" value="SUU88481.1"/>
    <property type="molecule type" value="Genomic_DNA"/>
</dbReference>
<gene>
    <name evidence="3" type="primary">estB_1</name>
    <name evidence="3" type="ORF">NCTC10684_01705</name>
</gene>
<protein>
    <submittedName>
        <fullName evidence="3">Esterase estB</fullName>
        <ecNumber evidence="3">3.1.1.-</ecNumber>
    </submittedName>
</protein>
<dbReference type="PROSITE" id="PS51318">
    <property type="entry name" value="TAT"/>
    <property type="match status" value="1"/>
</dbReference>
<dbReference type="InterPro" id="IPR001466">
    <property type="entry name" value="Beta-lactam-related"/>
</dbReference>
<keyword evidence="1" id="KW-0732">Signal</keyword>
<name>A0A380WHW0_AMIAI</name>
<dbReference type="EC" id="3.1.1.-" evidence="3"/>
<evidence type="ECO:0000256" key="1">
    <source>
        <dbReference type="SAM" id="SignalP"/>
    </source>
</evidence>
<dbReference type="Gene3D" id="3.40.710.10">
    <property type="entry name" value="DD-peptidase/beta-lactamase superfamily"/>
    <property type="match status" value="1"/>
</dbReference>
<dbReference type="Proteomes" id="UP000254701">
    <property type="component" value="Unassembled WGS sequence"/>
</dbReference>
<dbReference type="Pfam" id="PF00144">
    <property type="entry name" value="Beta-lactamase"/>
    <property type="match status" value="1"/>
</dbReference>
<sequence>MSMSSGLDRRSLMKGFALSAALAAPTAASAQVAPAQPASAATAATGKTAMSVRNFVPERLDRMRKVMAGHVERGDVPGLVWAVSRGGEIHVEAAGTLALNGSAPMRSDSIFRIASLTKPVTATAAMILVEESRLRLDDPVDTWLPELADRKVLKSLDAKLTDTVPANRPVTLRDLLTLRFGVGAIMVYPFAYPVQHAMVEAGIAPSADLFRGSPDAFMKAVGYLPLAHQPGEGWLYHTGLDVAGVLVARAAGQPLSAFMQERIFGPLGMKDTGFHVPAEKVDRLATAYSWDFQTGKLGVYDEARGGLFARPATFESGGAGLVSTADDYLAFQKMLLGKGELGAERILSRASVELMTTDQLSEEQKASAAMFFNGNSGWGLGMSVALKRDNLFTTPGRFGWDGGYGTSGYADPENDLAGVLLTQRLMDSPEAPKHHVDFWTSAYQAIAG</sequence>
<dbReference type="InterPro" id="IPR006311">
    <property type="entry name" value="TAT_signal"/>
</dbReference>
<dbReference type="InterPro" id="IPR012338">
    <property type="entry name" value="Beta-lactam/transpept-like"/>
</dbReference>
<dbReference type="AlphaFoldDB" id="A0A380WHW0"/>
<organism evidence="3 4">
    <name type="scientific">Aminobacter aminovorans</name>
    <name type="common">Chelatobacter heintzii</name>
    <dbReference type="NCBI Taxonomy" id="83263"/>
    <lineage>
        <taxon>Bacteria</taxon>
        <taxon>Pseudomonadati</taxon>
        <taxon>Pseudomonadota</taxon>
        <taxon>Alphaproteobacteria</taxon>
        <taxon>Hyphomicrobiales</taxon>
        <taxon>Phyllobacteriaceae</taxon>
        <taxon>Aminobacter</taxon>
    </lineage>
</organism>
<evidence type="ECO:0000313" key="4">
    <source>
        <dbReference type="Proteomes" id="UP000254701"/>
    </source>
</evidence>
<feature type="signal peptide" evidence="1">
    <location>
        <begin position="1"/>
        <end position="30"/>
    </location>
</feature>
<proteinExistence type="predicted"/>
<dbReference type="GO" id="GO:0016787">
    <property type="term" value="F:hydrolase activity"/>
    <property type="evidence" value="ECO:0007669"/>
    <property type="project" value="UniProtKB-KW"/>
</dbReference>
<evidence type="ECO:0000259" key="2">
    <source>
        <dbReference type="Pfam" id="PF00144"/>
    </source>
</evidence>
<dbReference type="PANTHER" id="PTHR43283">
    <property type="entry name" value="BETA-LACTAMASE-RELATED"/>
    <property type="match status" value="1"/>
</dbReference>